<feature type="region of interest" description="Disordered" evidence="1">
    <location>
        <begin position="1"/>
        <end position="58"/>
    </location>
</feature>
<reference evidence="4" key="1">
    <citation type="journal article" date="2019" name="Sci. Rep.">
        <title>Draft genome of Tanacetum cinerariifolium, the natural source of mosquito coil.</title>
        <authorList>
            <person name="Yamashiro T."/>
            <person name="Shiraishi A."/>
            <person name="Satake H."/>
            <person name="Nakayama K."/>
        </authorList>
    </citation>
    <scope>NUCLEOTIDE SEQUENCE</scope>
</reference>
<evidence type="ECO:0000256" key="2">
    <source>
        <dbReference type="SAM" id="Phobius"/>
    </source>
</evidence>
<gene>
    <name evidence="4" type="ORF">Tci_441760</name>
</gene>
<dbReference type="EMBL" id="BKCJ010201234">
    <property type="protein sequence ID" value="GEY69786.1"/>
    <property type="molecule type" value="Genomic_DNA"/>
</dbReference>
<sequence length="337" mass="37317">MAVTPKNNNKKIRLTKHIPSSRNTTVKTTSSTNPQGNNKNDRIQRAPSKAKKNKLEDHHKIVRPSLDNKKNVVDTKAISSVTNSQLNVNVDLKCATCNGCLFSDNHDACVLTYINSVNASLKSKSVKKPVNRKFWQPTGKMFTTVGHVWKPTRWNFTLVGNVSPLTRIATTAIVPLREPIPIESNTDKHAVTLVVQIILWYLDSGCSKHMTKDRSQLINFVQKFLGTVKFGNDHVAKIMGYGYDPLALESKFTPVEESICVLETTFVEDVVLTVVFLDDGICLVNLIFLLLFFGVTAISLVPNFGSMGCKDKASVTTALPLSLLKLSLRAVITKTFS</sequence>
<evidence type="ECO:0000259" key="3">
    <source>
        <dbReference type="Pfam" id="PF22936"/>
    </source>
</evidence>
<evidence type="ECO:0000313" key="4">
    <source>
        <dbReference type="EMBL" id="GEY69786.1"/>
    </source>
</evidence>
<dbReference type="Pfam" id="PF22936">
    <property type="entry name" value="Pol_BBD"/>
    <property type="match status" value="1"/>
</dbReference>
<evidence type="ECO:0000256" key="1">
    <source>
        <dbReference type="SAM" id="MobiDB-lite"/>
    </source>
</evidence>
<dbReference type="InterPro" id="IPR054722">
    <property type="entry name" value="PolX-like_BBD"/>
</dbReference>
<feature type="domain" description="Retrovirus-related Pol polyprotein from transposon TNT 1-94-like beta-barrel" evidence="3">
    <location>
        <begin position="200"/>
        <end position="242"/>
    </location>
</feature>
<name>A0A699HWA1_TANCI</name>
<feature type="transmembrane region" description="Helical" evidence="2">
    <location>
        <begin position="283"/>
        <end position="304"/>
    </location>
</feature>
<dbReference type="AlphaFoldDB" id="A0A699HWA1"/>
<protein>
    <submittedName>
        <fullName evidence="4">Integrase, catalytic region, zinc finger, CCHC-type, peptidase aspartic, catalytic</fullName>
    </submittedName>
</protein>
<feature type="compositionally biased region" description="Polar residues" evidence="1">
    <location>
        <begin position="18"/>
        <end position="38"/>
    </location>
</feature>
<proteinExistence type="predicted"/>
<accession>A0A699HWA1</accession>
<keyword evidence="2" id="KW-0812">Transmembrane</keyword>
<organism evidence="4">
    <name type="scientific">Tanacetum cinerariifolium</name>
    <name type="common">Dalmatian daisy</name>
    <name type="synonym">Chrysanthemum cinerariifolium</name>
    <dbReference type="NCBI Taxonomy" id="118510"/>
    <lineage>
        <taxon>Eukaryota</taxon>
        <taxon>Viridiplantae</taxon>
        <taxon>Streptophyta</taxon>
        <taxon>Embryophyta</taxon>
        <taxon>Tracheophyta</taxon>
        <taxon>Spermatophyta</taxon>
        <taxon>Magnoliopsida</taxon>
        <taxon>eudicotyledons</taxon>
        <taxon>Gunneridae</taxon>
        <taxon>Pentapetalae</taxon>
        <taxon>asterids</taxon>
        <taxon>campanulids</taxon>
        <taxon>Asterales</taxon>
        <taxon>Asteraceae</taxon>
        <taxon>Asteroideae</taxon>
        <taxon>Anthemideae</taxon>
        <taxon>Anthemidinae</taxon>
        <taxon>Tanacetum</taxon>
    </lineage>
</organism>
<keyword evidence="2" id="KW-0472">Membrane</keyword>
<keyword evidence="2" id="KW-1133">Transmembrane helix</keyword>
<comment type="caution">
    <text evidence="4">The sequence shown here is derived from an EMBL/GenBank/DDBJ whole genome shotgun (WGS) entry which is preliminary data.</text>
</comment>